<name>A0A135IBR5_9GAMM</name>
<proteinExistence type="predicted"/>
<organism evidence="1 2">
    <name type="scientific">Enterovibrio coralii</name>
    <dbReference type="NCBI Taxonomy" id="294935"/>
    <lineage>
        <taxon>Bacteria</taxon>
        <taxon>Pseudomonadati</taxon>
        <taxon>Pseudomonadota</taxon>
        <taxon>Gammaproteobacteria</taxon>
        <taxon>Vibrionales</taxon>
        <taxon>Vibrionaceae</taxon>
        <taxon>Enterovibrio</taxon>
    </lineage>
</organism>
<dbReference type="AlphaFoldDB" id="A0A135IBR5"/>
<accession>A0A135IBR5</accession>
<dbReference type="EMBL" id="LNTY01000006">
    <property type="protein sequence ID" value="KXF82911.1"/>
    <property type="molecule type" value="Genomic_DNA"/>
</dbReference>
<dbReference type="Proteomes" id="UP000070529">
    <property type="component" value="Unassembled WGS sequence"/>
</dbReference>
<protein>
    <submittedName>
        <fullName evidence="1">Uncharacterized protein</fullName>
    </submittedName>
</protein>
<reference evidence="1 2" key="1">
    <citation type="submission" date="2015-11" db="EMBL/GenBank/DDBJ databases">
        <title>Genomic Taxonomy of the Vibrionaceae.</title>
        <authorList>
            <person name="Gomez-Gil B."/>
            <person name="Enciso-Ibarra J."/>
        </authorList>
    </citation>
    <scope>NUCLEOTIDE SEQUENCE [LARGE SCALE GENOMIC DNA]</scope>
    <source>
        <strain evidence="1 2">CAIM 912</strain>
    </source>
</reference>
<evidence type="ECO:0000313" key="2">
    <source>
        <dbReference type="Proteomes" id="UP000070529"/>
    </source>
</evidence>
<evidence type="ECO:0000313" key="1">
    <source>
        <dbReference type="EMBL" id="KXF82911.1"/>
    </source>
</evidence>
<sequence>MFLAGKREMFTLIVIVTAMLPFKALSEIPDHFQRASLVAAVSEFCYEEGFYHSKHKITDMLYGYGKIGERKSKSVYEYVVPHNANYAEYKTNRELTQRFCRNAASVAGYYSYTNTKGQYRDNVNSIEKADTCKIARAKKKPY</sequence>
<gene>
    <name evidence="1" type="ORF">ATN88_03860</name>
</gene>
<comment type="caution">
    <text evidence="1">The sequence shown here is derived from an EMBL/GenBank/DDBJ whole genome shotgun (WGS) entry which is preliminary data.</text>
</comment>
<keyword evidence="2" id="KW-1185">Reference proteome</keyword>